<comment type="catalytic activity">
    <reaction evidence="1">
        <text>ATP-dependent breakage, passage and rejoining of double-stranded DNA.</text>
        <dbReference type="EC" id="5.6.2.2"/>
    </reaction>
</comment>
<evidence type="ECO:0000256" key="3">
    <source>
        <dbReference type="ARBA" id="ARBA00012895"/>
    </source>
</evidence>
<gene>
    <name evidence="10" type="ORF">ABNO52_00325</name>
</gene>
<proteinExistence type="inferred from homology"/>
<dbReference type="Gene3D" id="3.40.50.670">
    <property type="match status" value="1"/>
</dbReference>
<reference evidence="10" key="1">
    <citation type="submission" date="2024-06" db="EMBL/GenBank/DDBJ databases">
        <title>Diversity, functionality, and evolutionary history of bacterial symbionts in false click beetles (Coleoptera, Throscidae).</title>
        <authorList>
            <person name="Wierz J.C."/>
            <person name="Malm H."/>
            <person name="Kaltenpoth M."/>
            <person name="Engl T."/>
        </authorList>
    </citation>
    <scope>NUCLEOTIDE SEQUENCE</scope>
    <source>
        <strain evidence="10">Tser</strain>
    </source>
</reference>
<dbReference type="PANTHER" id="PTHR45866">
    <property type="entry name" value="DNA GYRASE/TOPOISOMERASE SUBUNIT B"/>
    <property type="match status" value="1"/>
</dbReference>
<dbReference type="Pfam" id="PF00986">
    <property type="entry name" value="DNA_gyraseB_C"/>
    <property type="match status" value="1"/>
</dbReference>
<evidence type="ECO:0000256" key="1">
    <source>
        <dbReference type="ARBA" id="ARBA00000185"/>
    </source>
</evidence>
<evidence type="ECO:0000256" key="5">
    <source>
        <dbReference type="ARBA" id="ARBA00022840"/>
    </source>
</evidence>
<dbReference type="GO" id="GO:0006265">
    <property type="term" value="P:DNA topological change"/>
    <property type="evidence" value="ECO:0007669"/>
    <property type="project" value="InterPro"/>
</dbReference>
<dbReference type="GO" id="GO:0003677">
    <property type="term" value="F:DNA binding"/>
    <property type="evidence" value="ECO:0007669"/>
    <property type="project" value="UniProtKB-KW"/>
</dbReference>
<evidence type="ECO:0000256" key="2">
    <source>
        <dbReference type="ARBA" id="ARBA00010708"/>
    </source>
</evidence>
<evidence type="ECO:0000256" key="7">
    <source>
        <dbReference type="ARBA" id="ARBA00023125"/>
    </source>
</evidence>
<dbReference type="InterPro" id="IPR013759">
    <property type="entry name" value="Topo_IIA_B_C"/>
</dbReference>
<dbReference type="SUPFAM" id="SSF56719">
    <property type="entry name" value="Type II DNA topoisomerase"/>
    <property type="match status" value="1"/>
</dbReference>
<keyword evidence="5" id="KW-0067">ATP-binding</keyword>
<evidence type="ECO:0000256" key="8">
    <source>
        <dbReference type="ARBA" id="ARBA00023235"/>
    </source>
</evidence>
<dbReference type="InterPro" id="IPR002288">
    <property type="entry name" value="DNA_gyrase_B_C"/>
</dbReference>
<dbReference type="EMBL" id="CP157893">
    <property type="protein sequence ID" value="XBT18266.1"/>
    <property type="molecule type" value="Genomic_DNA"/>
</dbReference>
<dbReference type="AlphaFoldDB" id="A0AAU7QR97"/>
<evidence type="ECO:0000256" key="4">
    <source>
        <dbReference type="ARBA" id="ARBA00022741"/>
    </source>
</evidence>
<dbReference type="InterPro" id="IPR013760">
    <property type="entry name" value="Topo_IIA-like_dom_sf"/>
</dbReference>
<keyword evidence="7" id="KW-0238">DNA-binding</keyword>
<keyword evidence="8" id="KW-0413">Isomerase</keyword>
<protein>
    <recommendedName>
        <fullName evidence="3">DNA topoisomerase (ATP-hydrolyzing)</fullName>
        <ecNumber evidence="3">5.6.2.2</ecNumber>
    </recommendedName>
</protein>
<dbReference type="EC" id="5.6.2.2" evidence="3"/>
<dbReference type="PANTHER" id="PTHR45866:SF1">
    <property type="entry name" value="DNA GYRASE SUBUNIT B, MITOCHONDRIAL"/>
    <property type="match status" value="1"/>
</dbReference>
<sequence>MLNKYKNKKIYIQRYKGLGEMNSKQLWDTTMNPNNRILKKIIIKNDKKTKKIFNILMGSNTKLRKKFINKYANLANINI</sequence>
<dbReference type="GO" id="GO:0005524">
    <property type="term" value="F:ATP binding"/>
    <property type="evidence" value="ECO:0007669"/>
    <property type="project" value="UniProtKB-KW"/>
</dbReference>
<evidence type="ECO:0000256" key="6">
    <source>
        <dbReference type="ARBA" id="ARBA00023029"/>
    </source>
</evidence>
<evidence type="ECO:0000259" key="9">
    <source>
        <dbReference type="Pfam" id="PF00986"/>
    </source>
</evidence>
<accession>A0AAU7QR97</accession>
<evidence type="ECO:0000313" key="10">
    <source>
        <dbReference type="EMBL" id="XBT18266.1"/>
    </source>
</evidence>
<keyword evidence="4" id="KW-0547">Nucleotide-binding</keyword>
<name>A0AAU7QR97_9FLAO</name>
<feature type="domain" description="DNA gyrase B subunit C-terminal" evidence="9">
    <location>
        <begin position="7"/>
        <end position="69"/>
    </location>
</feature>
<organism evidence="10">
    <name type="scientific">Candidatus Shikimatogenerans sp. Tser</name>
    <dbReference type="NCBI Taxonomy" id="3158568"/>
    <lineage>
        <taxon>Bacteria</taxon>
        <taxon>Pseudomonadati</taxon>
        <taxon>Bacteroidota</taxon>
        <taxon>Flavobacteriia</taxon>
        <taxon>Flavobacteriales</taxon>
        <taxon>Candidatus Shikimatogenerans</taxon>
    </lineage>
</organism>
<keyword evidence="6" id="KW-0799">Topoisomerase</keyword>
<dbReference type="GO" id="GO:0003918">
    <property type="term" value="F:DNA topoisomerase type II (double strand cut, ATP-hydrolyzing) activity"/>
    <property type="evidence" value="ECO:0007669"/>
    <property type="project" value="UniProtKB-EC"/>
</dbReference>
<comment type="similarity">
    <text evidence="2">Belongs to the type II topoisomerase GyrB family.</text>
</comment>